<evidence type="ECO:0000256" key="1">
    <source>
        <dbReference type="ARBA" id="ARBA00000085"/>
    </source>
</evidence>
<dbReference type="CDD" id="cd00130">
    <property type="entry name" value="PAS"/>
    <property type="match status" value="1"/>
</dbReference>
<dbReference type="Proteomes" id="UP001156601">
    <property type="component" value="Unassembled WGS sequence"/>
</dbReference>
<dbReference type="SUPFAM" id="SSF55874">
    <property type="entry name" value="ATPase domain of HSP90 chaperone/DNA topoisomerase II/histidine kinase"/>
    <property type="match status" value="1"/>
</dbReference>
<comment type="catalytic activity">
    <reaction evidence="1">
        <text>ATP + protein L-histidine = ADP + protein N-phospho-L-histidine.</text>
        <dbReference type="EC" id="2.7.13.3"/>
    </reaction>
</comment>
<dbReference type="InterPro" id="IPR036641">
    <property type="entry name" value="HPT_dom_sf"/>
</dbReference>
<name>A0AA37WKQ8_9ALTE</name>
<dbReference type="NCBIfam" id="TIGR00229">
    <property type="entry name" value="sensory_box"/>
    <property type="match status" value="1"/>
</dbReference>
<dbReference type="InterPro" id="IPR003661">
    <property type="entry name" value="HisK_dim/P_dom"/>
</dbReference>
<evidence type="ECO:0000256" key="10">
    <source>
        <dbReference type="ARBA" id="ARBA00022840"/>
    </source>
</evidence>
<dbReference type="InterPro" id="IPR011006">
    <property type="entry name" value="CheY-like_superfamily"/>
</dbReference>
<dbReference type="EMBL" id="BSOT01000005">
    <property type="protein sequence ID" value="GLR71135.1"/>
    <property type="molecule type" value="Genomic_DNA"/>
</dbReference>
<evidence type="ECO:0000259" key="20">
    <source>
        <dbReference type="PROSITE" id="PS50112"/>
    </source>
</evidence>
<dbReference type="SUPFAM" id="SSF47384">
    <property type="entry name" value="Homodimeric domain of signal transducing histidine kinase"/>
    <property type="match status" value="1"/>
</dbReference>
<evidence type="ECO:0000256" key="11">
    <source>
        <dbReference type="ARBA" id="ARBA00022989"/>
    </source>
</evidence>
<keyword evidence="4" id="KW-1003">Cell membrane</keyword>
<keyword evidence="9" id="KW-0418">Kinase</keyword>
<dbReference type="GO" id="GO:0005524">
    <property type="term" value="F:ATP binding"/>
    <property type="evidence" value="ECO:0007669"/>
    <property type="project" value="UniProtKB-KW"/>
</dbReference>
<dbReference type="InterPro" id="IPR004358">
    <property type="entry name" value="Sig_transdc_His_kin-like_C"/>
</dbReference>
<evidence type="ECO:0000256" key="13">
    <source>
        <dbReference type="ARBA" id="ARBA00023136"/>
    </source>
</evidence>
<feature type="domain" description="PAC" evidence="21">
    <location>
        <begin position="74"/>
        <end position="139"/>
    </location>
</feature>
<dbReference type="FunFam" id="1.10.287.130:FF:000038">
    <property type="entry name" value="Sensory transduction histidine kinase"/>
    <property type="match status" value="1"/>
</dbReference>
<feature type="domain" description="Response regulatory" evidence="19">
    <location>
        <begin position="396"/>
        <end position="518"/>
    </location>
</feature>
<comment type="subcellular location">
    <subcellularLocation>
        <location evidence="2">Cell membrane</location>
        <topology evidence="2">Multi-pass membrane protein</topology>
    </subcellularLocation>
</comment>
<dbReference type="PROSITE" id="PS50113">
    <property type="entry name" value="PAC"/>
    <property type="match status" value="1"/>
</dbReference>
<evidence type="ECO:0000313" key="24">
    <source>
        <dbReference type="Proteomes" id="UP001156601"/>
    </source>
</evidence>
<evidence type="ECO:0000259" key="22">
    <source>
        <dbReference type="PROSITE" id="PS50894"/>
    </source>
</evidence>
<dbReference type="PANTHER" id="PTHR45339">
    <property type="entry name" value="HYBRID SIGNAL TRANSDUCTION HISTIDINE KINASE J"/>
    <property type="match status" value="1"/>
</dbReference>
<keyword evidence="11" id="KW-1133">Transmembrane helix</keyword>
<dbReference type="InterPro" id="IPR036097">
    <property type="entry name" value="HisK_dim/P_sf"/>
</dbReference>
<evidence type="ECO:0000256" key="16">
    <source>
        <dbReference type="PROSITE-ProRule" id="PRU00169"/>
    </source>
</evidence>
<evidence type="ECO:0000256" key="7">
    <source>
        <dbReference type="ARBA" id="ARBA00022692"/>
    </source>
</evidence>
<keyword evidence="24" id="KW-1185">Reference proteome</keyword>
<dbReference type="FunFam" id="3.30.565.10:FF:000010">
    <property type="entry name" value="Sensor histidine kinase RcsC"/>
    <property type="match status" value="1"/>
</dbReference>
<reference evidence="23" key="1">
    <citation type="journal article" date="2014" name="Int. J. Syst. Evol. Microbiol.">
        <title>Complete genome sequence of Corynebacterium casei LMG S-19264T (=DSM 44701T), isolated from a smear-ripened cheese.</title>
        <authorList>
            <consortium name="US DOE Joint Genome Institute (JGI-PGF)"/>
            <person name="Walter F."/>
            <person name="Albersmeier A."/>
            <person name="Kalinowski J."/>
            <person name="Ruckert C."/>
        </authorList>
    </citation>
    <scope>NUCLEOTIDE SEQUENCE</scope>
    <source>
        <strain evidence="23">NBRC 110023</strain>
    </source>
</reference>
<keyword evidence="7" id="KW-0812">Transmembrane</keyword>
<dbReference type="CDD" id="cd00082">
    <property type="entry name" value="HisKA"/>
    <property type="match status" value="1"/>
</dbReference>
<dbReference type="SUPFAM" id="SSF52172">
    <property type="entry name" value="CheY-like"/>
    <property type="match status" value="2"/>
</dbReference>
<dbReference type="InterPro" id="IPR008207">
    <property type="entry name" value="Sig_transdc_His_kin_Hpt_dom"/>
</dbReference>
<dbReference type="RefSeq" id="WP_284217435.1">
    <property type="nucleotide sequence ID" value="NZ_BSOT01000005.1"/>
</dbReference>
<dbReference type="SUPFAM" id="SSF47226">
    <property type="entry name" value="Histidine-containing phosphotransfer domain, HPT domain"/>
    <property type="match status" value="1"/>
</dbReference>
<feature type="domain" description="Histidine kinase" evidence="18">
    <location>
        <begin position="157"/>
        <end position="378"/>
    </location>
</feature>
<dbReference type="InterPro" id="IPR003594">
    <property type="entry name" value="HATPase_dom"/>
</dbReference>
<evidence type="ECO:0000259" key="19">
    <source>
        <dbReference type="PROSITE" id="PS50110"/>
    </source>
</evidence>
<dbReference type="Gene3D" id="1.20.120.160">
    <property type="entry name" value="HPT domain"/>
    <property type="match status" value="1"/>
</dbReference>
<dbReference type="AlphaFoldDB" id="A0AA37WKQ8"/>
<evidence type="ECO:0000256" key="8">
    <source>
        <dbReference type="ARBA" id="ARBA00022741"/>
    </source>
</evidence>
<dbReference type="InterPro" id="IPR036890">
    <property type="entry name" value="HATPase_C_sf"/>
</dbReference>
<keyword evidence="13" id="KW-0472">Membrane</keyword>
<dbReference type="SMART" id="SM00387">
    <property type="entry name" value="HATPase_c"/>
    <property type="match status" value="1"/>
</dbReference>
<dbReference type="InterPro" id="IPR035965">
    <property type="entry name" value="PAS-like_dom_sf"/>
</dbReference>
<dbReference type="Gene3D" id="1.10.287.130">
    <property type="match status" value="1"/>
</dbReference>
<feature type="domain" description="Response regulatory" evidence="19">
    <location>
        <begin position="551"/>
        <end position="667"/>
    </location>
</feature>
<dbReference type="SMART" id="SM00388">
    <property type="entry name" value="HisKA"/>
    <property type="match status" value="1"/>
</dbReference>
<dbReference type="CDD" id="cd16922">
    <property type="entry name" value="HATPase_EvgS-ArcB-TorS-like"/>
    <property type="match status" value="1"/>
</dbReference>
<keyword evidence="14" id="KW-0131">Cell cycle</keyword>
<evidence type="ECO:0000259" key="18">
    <source>
        <dbReference type="PROSITE" id="PS50109"/>
    </source>
</evidence>
<evidence type="ECO:0000256" key="5">
    <source>
        <dbReference type="ARBA" id="ARBA00022553"/>
    </source>
</evidence>
<evidence type="ECO:0000256" key="4">
    <source>
        <dbReference type="ARBA" id="ARBA00022475"/>
    </source>
</evidence>
<accession>A0AA37WKQ8</accession>
<dbReference type="Pfam" id="PF02518">
    <property type="entry name" value="HATPase_c"/>
    <property type="match status" value="1"/>
</dbReference>
<sequence>MTSRPDGEQTEKLEFLLNAIIDATPDLIFAKDKDFKYIVHNKAFASLVGCSSQDLTGKSDDEIFSNDESVQRIRAADQRILDSGETICNQETTVAPDGKVAKVDTLKAPFYNDAGEMLGLIGISRDVTKRVETEEALSVARDKAEAANQAKSDFLAKMSHEIRTPMNAVIGLSQLLRKSHLDVEQRDHVNKILNSAEVLLSLINDILDFSKIEAEKLVLEREPFNLCKVLNRTITLCELKAIEKKLEFVLDIPSDLPSCVMGDPNRLQQVLVNLANNAIKFTEFGHVVIKLAVIESNGEQCLLRFSVIDSGIGMSPDEVQRLFVAFEQIDNSLTRNYEGSGLGLVICKQIVEMMGSQITVSSEKGQGSVFSFDITLDVVELGHCKEPRDIDLSSIKALVVDDSLVARNILTEQLAELGMQVDAAGSGIEALALVEQASQNANGYELILMDWRMPEMDGIDAAKRIKQHLGDKHVPAILLLSAYDLDDAKEQAGPFHIDAYLEKPITPQTLVDTVLVSLDKNTNDAAVVDDSWQPQGHSPWDAEQFDLSAANILLVDDNSINRKVVCGFLADTNVSIDEALDGEQALEKIYQNQYDLVLMDIQMPKMDGYTATKIIREQARFDKLPIIAMTAHAMESDRERCLNAGMNGHLPKPIDAYELTSTLVQWIDGASVRAPVVEKLPRDENSQFIQQLDWIPQLSVQKALDRCQYNQKLYCKLVRDFSVENDQIVLELNKAYNEKDMSLLFLKVHSLKASLAYIGAFSMSRQCAVLERLISKHSDFTKELKQLVDELVKLNKAIAHILDASEFGDKAQSVEESMPELIKELLSLLENSDFLAEEVLSRIVKKSVNTDYAESMLKIAKLVEDIEFEKAHDLCLQVISQVTNK</sequence>
<dbReference type="PROSITE" id="PS50112">
    <property type="entry name" value="PAS"/>
    <property type="match status" value="1"/>
</dbReference>
<feature type="coiled-coil region" evidence="17">
    <location>
        <begin position="770"/>
        <end position="804"/>
    </location>
</feature>
<dbReference type="GO" id="GO:0005886">
    <property type="term" value="C:plasma membrane"/>
    <property type="evidence" value="ECO:0007669"/>
    <property type="project" value="UniProtKB-SubCell"/>
</dbReference>
<dbReference type="Gene3D" id="3.30.450.20">
    <property type="entry name" value="PAS domain"/>
    <property type="match status" value="1"/>
</dbReference>
<feature type="modified residue" description="4-aspartylphosphate" evidence="16">
    <location>
        <position position="600"/>
    </location>
</feature>
<reference evidence="23" key="2">
    <citation type="submission" date="2023-01" db="EMBL/GenBank/DDBJ databases">
        <title>Draft genome sequence of Agaribacter marinus strain NBRC 110023.</title>
        <authorList>
            <person name="Sun Q."/>
            <person name="Mori K."/>
        </authorList>
    </citation>
    <scope>NUCLEOTIDE SEQUENCE</scope>
    <source>
        <strain evidence="23">NBRC 110023</strain>
    </source>
</reference>
<keyword evidence="10" id="KW-0067">ATP-binding</keyword>
<evidence type="ECO:0000256" key="6">
    <source>
        <dbReference type="ARBA" id="ARBA00022679"/>
    </source>
</evidence>
<dbReference type="PROSITE" id="PS50894">
    <property type="entry name" value="HPT"/>
    <property type="match status" value="1"/>
</dbReference>
<evidence type="ECO:0000256" key="14">
    <source>
        <dbReference type="ARBA" id="ARBA00023306"/>
    </source>
</evidence>
<dbReference type="Gene3D" id="3.30.565.10">
    <property type="entry name" value="Histidine kinase-like ATPase, C-terminal domain"/>
    <property type="match status" value="1"/>
</dbReference>
<dbReference type="SMART" id="SM00448">
    <property type="entry name" value="REC"/>
    <property type="match status" value="2"/>
</dbReference>
<dbReference type="InterPro" id="IPR013656">
    <property type="entry name" value="PAS_4"/>
</dbReference>
<evidence type="ECO:0000256" key="17">
    <source>
        <dbReference type="SAM" id="Coils"/>
    </source>
</evidence>
<keyword evidence="6" id="KW-0808">Transferase</keyword>
<evidence type="ECO:0000256" key="3">
    <source>
        <dbReference type="ARBA" id="ARBA00012438"/>
    </source>
</evidence>
<keyword evidence="8" id="KW-0547">Nucleotide-binding</keyword>
<dbReference type="InterPro" id="IPR005467">
    <property type="entry name" value="His_kinase_dom"/>
</dbReference>
<evidence type="ECO:0000313" key="23">
    <source>
        <dbReference type="EMBL" id="GLR71135.1"/>
    </source>
</evidence>
<dbReference type="PRINTS" id="PR00344">
    <property type="entry name" value="BCTRLSENSOR"/>
</dbReference>
<dbReference type="Gene3D" id="3.40.50.2300">
    <property type="match status" value="2"/>
</dbReference>
<evidence type="ECO:0000256" key="15">
    <source>
        <dbReference type="PROSITE-ProRule" id="PRU00110"/>
    </source>
</evidence>
<gene>
    <name evidence="23" type="ORF">GCM10007852_20430</name>
</gene>
<dbReference type="PROSITE" id="PS50110">
    <property type="entry name" value="RESPONSE_REGULATORY"/>
    <property type="match status" value="2"/>
</dbReference>
<dbReference type="Pfam" id="PF00072">
    <property type="entry name" value="Response_reg"/>
    <property type="match status" value="2"/>
</dbReference>
<evidence type="ECO:0000256" key="9">
    <source>
        <dbReference type="ARBA" id="ARBA00022777"/>
    </source>
</evidence>
<feature type="domain" description="HPt" evidence="22">
    <location>
        <begin position="710"/>
        <end position="805"/>
    </location>
</feature>
<dbReference type="CDD" id="cd17546">
    <property type="entry name" value="REC_hyHK_CKI1_RcsC-like"/>
    <property type="match status" value="2"/>
</dbReference>
<dbReference type="Pfam" id="PF08448">
    <property type="entry name" value="PAS_4"/>
    <property type="match status" value="1"/>
</dbReference>
<protein>
    <recommendedName>
        <fullName evidence="3">histidine kinase</fullName>
        <ecNumber evidence="3">2.7.13.3</ecNumber>
    </recommendedName>
</protein>
<dbReference type="InterPro" id="IPR000700">
    <property type="entry name" value="PAS-assoc_C"/>
</dbReference>
<evidence type="ECO:0000256" key="2">
    <source>
        <dbReference type="ARBA" id="ARBA00004651"/>
    </source>
</evidence>
<evidence type="ECO:0000259" key="21">
    <source>
        <dbReference type="PROSITE" id="PS50113"/>
    </source>
</evidence>
<feature type="domain" description="PAS" evidence="20">
    <location>
        <begin position="13"/>
        <end position="84"/>
    </location>
</feature>
<feature type="modified residue" description="Phosphohistidine" evidence="15">
    <location>
        <position position="749"/>
    </location>
</feature>
<organism evidence="23 24">
    <name type="scientific">Agaribacter marinus</name>
    <dbReference type="NCBI Taxonomy" id="1431249"/>
    <lineage>
        <taxon>Bacteria</taxon>
        <taxon>Pseudomonadati</taxon>
        <taxon>Pseudomonadota</taxon>
        <taxon>Gammaproteobacteria</taxon>
        <taxon>Alteromonadales</taxon>
        <taxon>Alteromonadaceae</taxon>
        <taxon>Agaribacter</taxon>
    </lineage>
</organism>
<dbReference type="PROSITE" id="PS50109">
    <property type="entry name" value="HIS_KIN"/>
    <property type="match status" value="1"/>
</dbReference>
<comment type="caution">
    <text evidence="23">The sequence shown here is derived from an EMBL/GenBank/DDBJ whole genome shotgun (WGS) entry which is preliminary data.</text>
</comment>
<dbReference type="Pfam" id="PF01627">
    <property type="entry name" value="Hpt"/>
    <property type="match status" value="1"/>
</dbReference>
<keyword evidence="17" id="KW-0175">Coiled coil</keyword>
<feature type="modified residue" description="4-aspartylphosphate" evidence="16">
    <location>
        <position position="450"/>
    </location>
</feature>
<keyword evidence="12" id="KW-0902">Two-component regulatory system</keyword>
<dbReference type="Pfam" id="PF00512">
    <property type="entry name" value="HisKA"/>
    <property type="match status" value="1"/>
</dbReference>
<dbReference type="GO" id="GO:0000155">
    <property type="term" value="F:phosphorelay sensor kinase activity"/>
    <property type="evidence" value="ECO:0007669"/>
    <property type="project" value="InterPro"/>
</dbReference>
<evidence type="ECO:0000256" key="12">
    <source>
        <dbReference type="ARBA" id="ARBA00023012"/>
    </source>
</evidence>
<dbReference type="InterPro" id="IPR001789">
    <property type="entry name" value="Sig_transdc_resp-reg_receiver"/>
</dbReference>
<proteinExistence type="predicted"/>
<keyword evidence="5 16" id="KW-0597">Phosphoprotein</keyword>
<dbReference type="SMART" id="SM00091">
    <property type="entry name" value="PAS"/>
    <property type="match status" value="1"/>
</dbReference>
<dbReference type="EC" id="2.7.13.3" evidence="3"/>
<dbReference type="PANTHER" id="PTHR45339:SF1">
    <property type="entry name" value="HYBRID SIGNAL TRANSDUCTION HISTIDINE KINASE J"/>
    <property type="match status" value="1"/>
</dbReference>
<dbReference type="InterPro" id="IPR000014">
    <property type="entry name" value="PAS"/>
</dbReference>
<dbReference type="SUPFAM" id="SSF55785">
    <property type="entry name" value="PYP-like sensor domain (PAS domain)"/>
    <property type="match status" value="1"/>
</dbReference>